<name>A0A2I8VN33_9EURY</name>
<dbReference type="InterPro" id="IPR055943">
    <property type="entry name" value="DUF7521"/>
</dbReference>
<dbReference type="AlphaFoldDB" id="A0A2I8VN33"/>
<feature type="transmembrane region" description="Helical" evidence="1">
    <location>
        <begin position="12"/>
        <end position="32"/>
    </location>
</feature>
<dbReference type="KEGG" id="srub:C2R22_13325"/>
<accession>A0A2I8VN33</accession>
<keyword evidence="1" id="KW-0472">Membrane</keyword>
<feature type="transmembrane region" description="Helical" evidence="1">
    <location>
        <begin position="53"/>
        <end position="80"/>
    </location>
</feature>
<dbReference type="RefSeq" id="WP_103426188.1">
    <property type="nucleotide sequence ID" value="NZ_CP026309.1"/>
</dbReference>
<protein>
    <submittedName>
        <fullName evidence="2">Uncharacterized protein</fullName>
    </submittedName>
</protein>
<dbReference type="OrthoDB" id="221164at2157"/>
<evidence type="ECO:0000256" key="1">
    <source>
        <dbReference type="SAM" id="Phobius"/>
    </source>
</evidence>
<organism evidence="2 3">
    <name type="scientific">Salinigranum rubrum</name>
    <dbReference type="NCBI Taxonomy" id="755307"/>
    <lineage>
        <taxon>Archaea</taxon>
        <taxon>Methanobacteriati</taxon>
        <taxon>Methanobacteriota</taxon>
        <taxon>Stenosarchaea group</taxon>
        <taxon>Halobacteria</taxon>
        <taxon>Halobacteriales</taxon>
        <taxon>Haloferacaceae</taxon>
        <taxon>Salinigranum</taxon>
    </lineage>
</organism>
<keyword evidence="1" id="KW-0812">Transmembrane</keyword>
<gene>
    <name evidence="2" type="ORF">C2R22_13325</name>
</gene>
<keyword evidence="1" id="KW-1133">Transmembrane helix</keyword>
<dbReference type="Pfam" id="PF24365">
    <property type="entry name" value="DUF7521"/>
    <property type="match status" value="1"/>
</dbReference>
<evidence type="ECO:0000313" key="3">
    <source>
        <dbReference type="Proteomes" id="UP000236584"/>
    </source>
</evidence>
<dbReference type="EMBL" id="CP026309">
    <property type="protein sequence ID" value="AUV82499.1"/>
    <property type="molecule type" value="Genomic_DNA"/>
</dbReference>
<feature type="transmembrane region" description="Helical" evidence="1">
    <location>
        <begin position="86"/>
        <end position="106"/>
    </location>
</feature>
<proteinExistence type="predicted"/>
<sequence length="114" mass="12209">MVLDGLLDGSLLNTLAGAAATGSALVGLYIGYQAYRGLRRNDEPAMRYLSVGMIILFGVTYLLAVLGQGLIAFHIVTLSFQDVFRFLVRVLQLVGLSLIGYSLHIATKTEMSGG</sequence>
<dbReference type="GeneID" id="35593090"/>
<evidence type="ECO:0000313" key="2">
    <source>
        <dbReference type="EMBL" id="AUV82499.1"/>
    </source>
</evidence>
<keyword evidence="3" id="KW-1185">Reference proteome</keyword>
<reference evidence="2 3" key="1">
    <citation type="submission" date="2018-01" db="EMBL/GenBank/DDBJ databases">
        <title>Complete genome sequence of Salinigranum rubrum GX10T, an extremely halophilic archaeon isolated from a marine solar saltern.</title>
        <authorList>
            <person name="Han S."/>
        </authorList>
    </citation>
    <scope>NUCLEOTIDE SEQUENCE [LARGE SCALE GENOMIC DNA]</scope>
    <source>
        <strain evidence="2 3">GX10</strain>
    </source>
</reference>
<dbReference type="Proteomes" id="UP000236584">
    <property type="component" value="Chromosome"/>
</dbReference>